<proteinExistence type="predicted"/>
<dbReference type="Proteomes" id="UP000242188">
    <property type="component" value="Unassembled WGS sequence"/>
</dbReference>
<evidence type="ECO:0000313" key="3">
    <source>
        <dbReference type="Proteomes" id="UP000242188"/>
    </source>
</evidence>
<sequence length="435" mass="48662">MLLAATATVVFFCHRRGNLQMFRSVPNRQTSEQLAIETPNNQLEATSQGMDEHDTPAIAVLCSQQNLNVKKISKLFIQFIKSKTEVLTMEGSCSGVEIDSYVHKWRSAQRPCTLLVVLSKDLLDALSKVKRGLDISKTPGLKLDLHLVNLLLEIDRVTPAQLPPVMLVCLFSDLCARYLELLPNLGQLYSIVDNIDQHKCQLRSRDLEQLFVSMSRGQLSPPVTLSHNSLTGCVQTKLLLAAIQELKNARPHQSKLPYNGCKPKLTKEMAMNATTYQCAYRPPGVARQEYVYRDLIRQGTTYFENGCVPRTPPTCCTGQSIDPRQPSQICVMDGSYQDNPRHALCESFSGQVDSGFDTMTTSAGPEEAENAPFVVRSQITAKSDKGMKKQTLNGTRQEEEVLFISPESDDECDGVSLSQRIVELNRRHTKQWNKP</sequence>
<name>A0A210R783_MIZYE</name>
<dbReference type="EMBL" id="NEDP02000020">
    <property type="protein sequence ID" value="OWF56852.1"/>
    <property type="molecule type" value="Genomic_DNA"/>
</dbReference>
<organism evidence="2 3">
    <name type="scientific">Mizuhopecten yessoensis</name>
    <name type="common">Japanese scallop</name>
    <name type="synonym">Patinopecten yessoensis</name>
    <dbReference type="NCBI Taxonomy" id="6573"/>
    <lineage>
        <taxon>Eukaryota</taxon>
        <taxon>Metazoa</taxon>
        <taxon>Spiralia</taxon>
        <taxon>Lophotrochozoa</taxon>
        <taxon>Mollusca</taxon>
        <taxon>Bivalvia</taxon>
        <taxon>Autobranchia</taxon>
        <taxon>Pteriomorphia</taxon>
        <taxon>Pectinida</taxon>
        <taxon>Pectinoidea</taxon>
        <taxon>Pectinidae</taxon>
        <taxon>Mizuhopecten</taxon>
    </lineage>
</organism>
<comment type="caution">
    <text evidence="2">The sequence shown here is derived from an EMBL/GenBank/DDBJ whole genome shotgun (WGS) entry which is preliminary data.</text>
</comment>
<feature type="region of interest" description="Disordered" evidence="1">
    <location>
        <begin position="382"/>
        <end position="415"/>
    </location>
</feature>
<accession>A0A210R783</accession>
<evidence type="ECO:0000256" key="1">
    <source>
        <dbReference type="SAM" id="MobiDB-lite"/>
    </source>
</evidence>
<dbReference type="OrthoDB" id="10351699at2759"/>
<dbReference type="AlphaFoldDB" id="A0A210R783"/>
<gene>
    <name evidence="2" type="ORF">KP79_PYT11242</name>
</gene>
<protein>
    <submittedName>
        <fullName evidence="2">Uncharacterized protein</fullName>
    </submittedName>
</protein>
<reference evidence="2 3" key="1">
    <citation type="journal article" date="2017" name="Nat. Ecol. Evol.">
        <title>Scallop genome provides insights into evolution of bilaterian karyotype and development.</title>
        <authorList>
            <person name="Wang S."/>
            <person name="Zhang J."/>
            <person name="Jiao W."/>
            <person name="Li J."/>
            <person name="Xun X."/>
            <person name="Sun Y."/>
            <person name="Guo X."/>
            <person name="Huan P."/>
            <person name="Dong B."/>
            <person name="Zhang L."/>
            <person name="Hu X."/>
            <person name="Sun X."/>
            <person name="Wang J."/>
            <person name="Zhao C."/>
            <person name="Wang Y."/>
            <person name="Wang D."/>
            <person name="Huang X."/>
            <person name="Wang R."/>
            <person name="Lv J."/>
            <person name="Li Y."/>
            <person name="Zhang Z."/>
            <person name="Liu B."/>
            <person name="Lu W."/>
            <person name="Hui Y."/>
            <person name="Liang J."/>
            <person name="Zhou Z."/>
            <person name="Hou R."/>
            <person name="Li X."/>
            <person name="Liu Y."/>
            <person name="Li H."/>
            <person name="Ning X."/>
            <person name="Lin Y."/>
            <person name="Zhao L."/>
            <person name="Xing Q."/>
            <person name="Dou J."/>
            <person name="Li Y."/>
            <person name="Mao J."/>
            <person name="Guo H."/>
            <person name="Dou H."/>
            <person name="Li T."/>
            <person name="Mu C."/>
            <person name="Jiang W."/>
            <person name="Fu Q."/>
            <person name="Fu X."/>
            <person name="Miao Y."/>
            <person name="Liu J."/>
            <person name="Yu Q."/>
            <person name="Li R."/>
            <person name="Liao H."/>
            <person name="Li X."/>
            <person name="Kong Y."/>
            <person name="Jiang Z."/>
            <person name="Chourrout D."/>
            <person name="Li R."/>
            <person name="Bao Z."/>
        </authorList>
    </citation>
    <scope>NUCLEOTIDE SEQUENCE [LARGE SCALE GENOMIC DNA]</scope>
    <source>
        <strain evidence="2 3">PY_sf001</strain>
    </source>
</reference>
<keyword evidence="3" id="KW-1185">Reference proteome</keyword>
<evidence type="ECO:0000313" key="2">
    <source>
        <dbReference type="EMBL" id="OWF56852.1"/>
    </source>
</evidence>